<evidence type="ECO:0000313" key="15">
    <source>
        <dbReference type="Proteomes" id="UP000789405"/>
    </source>
</evidence>
<evidence type="ECO:0000256" key="4">
    <source>
        <dbReference type="ARBA" id="ARBA00022741"/>
    </source>
</evidence>
<dbReference type="PANTHER" id="PTHR47970">
    <property type="entry name" value="KINESIN-LIKE PROTEIN KIF11"/>
    <property type="match status" value="1"/>
</dbReference>
<evidence type="ECO:0000256" key="11">
    <source>
        <dbReference type="SAM" id="Coils"/>
    </source>
</evidence>
<dbReference type="PRINTS" id="PR00380">
    <property type="entry name" value="KINESINHEAVY"/>
</dbReference>
<dbReference type="InterPro" id="IPR036961">
    <property type="entry name" value="Kinesin_motor_dom_sf"/>
</dbReference>
<sequence>MSQAGNNIRVVCRFRPQNSREIREGGVPIITFDDNGESCRMEGKEFQGNFTFDRIFPPETSQKSVFEESIKHIVDEVISGYNGTVFAYGQTGSGKTHTMMGNMDDEEFKGLIPRIVEQIFHSIIVSPPTIEYTVKVSYMEIYMEKIRDLLNPQNDNLPVHEEKNRGVYVKGLLEVYVSSVQEVYEVMKRGGSARIVAYTNMNAESSRSHSIFVITINQKNLADGSVKSGKLSLVDLAGSEKVGKTGASGQTLEEAKKINKSLSALGMVINALTDGKSAHIPYRDSKLTRILQESLGAETLSTLRFGMRAKSIKNKAKVNAELSPAELKALLKKAKNDAVSFQQYIAALEGEIGMWRSGNSVPKEKWVSMEKVSGAPAAPTTPTSATNPQLEGVKKAEVDSRPGTPAPILEKDERDELLKRENELNDQIAEKESELAAKEKLLSELKEELESYKEQEDTITKENKQMTSELNELKVQLEKVTYDHKEDAIIMDSLREQNSDLTTEIEELKKSISGLKLAQREGDKEQKKQEKMAQILAELDPSGVISAKEKQIRDTLLKFEKVDVEGSTSLTLEELATVRRELAESRELVSTHEQTINELHYENERLTRQRDEFEIRLSTLETEYEELLDKTIAEEEANSNIDITETIAELRGKLEAQFAAKKEVQQKEIEELKQELEKKNEELHKLNSALTDLKRANEELQNALNDKEGKSDGQKSVADKEKDMERIRKTMAQQLADFDIMKKALMRDLQNRCEKVVELEISLDETREQYNNVLRSNNNKAQQKKMAFLERNLEQLTNVQKQLVEQNSSLKKEVAIAERKLLARNERIQALEALLQDAQEKLTTQNQKFEAQLQAVRERLEQARSQKSAASSTLAGLTFGRIAKPLRGGGLPVAEANGSDIIGTPTVNAQSRKR</sequence>
<evidence type="ECO:0000256" key="6">
    <source>
        <dbReference type="ARBA" id="ARBA00023054"/>
    </source>
</evidence>
<feature type="region of interest" description="Disordered" evidence="12">
    <location>
        <begin position="893"/>
        <end position="914"/>
    </location>
</feature>
<keyword evidence="5 9" id="KW-0067">ATP-binding</keyword>
<evidence type="ECO:0000256" key="3">
    <source>
        <dbReference type="ARBA" id="ARBA00022701"/>
    </source>
</evidence>
<feature type="domain" description="Kinesin motor" evidence="13">
    <location>
        <begin position="7"/>
        <end position="296"/>
    </location>
</feature>
<dbReference type="FunFam" id="3.40.850.10:FF:000031">
    <property type="entry name" value="Kinesin-like protein"/>
    <property type="match status" value="1"/>
</dbReference>
<keyword evidence="3 10" id="KW-0493">Microtubule</keyword>
<gene>
    <name evidence="14" type="ORF">DERYTH_LOCUS1375</name>
</gene>
<dbReference type="GO" id="GO:0072686">
    <property type="term" value="C:mitotic spindle"/>
    <property type="evidence" value="ECO:0007669"/>
    <property type="project" value="TreeGrafter"/>
</dbReference>
<evidence type="ECO:0000256" key="2">
    <source>
        <dbReference type="ARBA" id="ARBA00022490"/>
    </source>
</evidence>
<feature type="compositionally biased region" description="Polar residues" evidence="12">
    <location>
        <begin position="905"/>
        <end position="914"/>
    </location>
</feature>
<comment type="similarity">
    <text evidence="9 10">Belongs to the TRAFAC class myosin-kinesin ATPase superfamily. Kinesin family.</text>
</comment>
<evidence type="ECO:0000256" key="9">
    <source>
        <dbReference type="PROSITE-ProRule" id="PRU00283"/>
    </source>
</evidence>
<reference evidence="14" key="1">
    <citation type="submission" date="2021-06" db="EMBL/GenBank/DDBJ databases">
        <authorList>
            <person name="Kallberg Y."/>
            <person name="Tangrot J."/>
            <person name="Rosling A."/>
        </authorList>
    </citation>
    <scope>NUCLEOTIDE SEQUENCE</scope>
    <source>
        <strain evidence="14">MA453B</strain>
    </source>
</reference>
<evidence type="ECO:0000256" key="10">
    <source>
        <dbReference type="RuleBase" id="RU000394"/>
    </source>
</evidence>
<protein>
    <recommendedName>
        <fullName evidence="10">Kinesin-like protein</fullName>
    </recommendedName>
</protein>
<feature type="coiled-coil region" evidence="11">
    <location>
        <begin position="414"/>
        <end position="518"/>
    </location>
</feature>
<evidence type="ECO:0000259" key="13">
    <source>
        <dbReference type="PROSITE" id="PS50067"/>
    </source>
</evidence>
<feature type="region of interest" description="Disordered" evidence="12">
    <location>
        <begin position="374"/>
        <end position="410"/>
    </location>
</feature>
<dbReference type="InterPro" id="IPR047149">
    <property type="entry name" value="KIF11-like"/>
</dbReference>
<evidence type="ECO:0000256" key="5">
    <source>
        <dbReference type="ARBA" id="ARBA00022840"/>
    </source>
</evidence>
<dbReference type="SUPFAM" id="SSF52540">
    <property type="entry name" value="P-loop containing nucleoside triphosphate hydrolases"/>
    <property type="match status" value="1"/>
</dbReference>
<evidence type="ECO:0000256" key="8">
    <source>
        <dbReference type="ARBA" id="ARBA00023212"/>
    </source>
</evidence>
<keyword evidence="7 9" id="KW-0505">Motor protein</keyword>
<dbReference type="CDD" id="cd23649">
    <property type="entry name" value="Khc_CBD_cc"/>
    <property type="match status" value="1"/>
</dbReference>
<dbReference type="CDD" id="cd01369">
    <property type="entry name" value="KISc_KHC_KIF5"/>
    <property type="match status" value="1"/>
</dbReference>
<dbReference type="Gene3D" id="3.40.850.10">
    <property type="entry name" value="Kinesin motor domain"/>
    <property type="match status" value="1"/>
</dbReference>
<dbReference type="PROSITE" id="PS50067">
    <property type="entry name" value="KINESIN_MOTOR_2"/>
    <property type="match status" value="1"/>
</dbReference>
<dbReference type="GO" id="GO:0008574">
    <property type="term" value="F:plus-end-directed microtubule motor activity"/>
    <property type="evidence" value="ECO:0007669"/>
    <property type="project" value="TreeGrafter"/>
</dbReference>
<feature type="binding site" evidence="9">
    <location>
        <begin position="89"/>
        <end position="96"/>
    </location>
    <ligand>
        <name>ATP</name>
        <dbReference type="ChEBI" id="CHEBI:30616"/>
    </ligand>
</feature>
<dbReference type="PANTHER" id="PTHR47970:SF12">
    <property type="entry name" value="KINESIN FAMILY MEMBER 11"/>
    <property type="match status" value="1"/>
</dbReference>
<dbReference type="AlphaFoldDB" id="A0A9N8Z2P6"/>
<dbReference type="OrthoDB" id="3176171at2759"/>
<evidence type="ECO:0000256" key="1">
    <source>
        <dbReference type="ARBA" id="ARBA00004245"/>
    </source>
</evidence>
<dbReference type="SMART" id="SM00129">
    <property type="entry name" value="KISc"/>
    <property type="match status" value="1"/>
</dbReference>
<dbReference type="GO" id="GO:0007018">
    <property type="term" value="P:microtubule-based movement"/>
    <property type="evidence" value="ECO:0007669"/>
    <property type="project" value="InterPro"/>
</dbReference>
<feature type="compositionally biased region" description="Low complexity" evidence="12">
    <location>
        <begin position="375"/>
        <end position="388"/>
    </location>
</feature>
<dbReference type="Pfam" id="PF00225">
    <property type="entry name" value="Kinesin"/>
    <property type="match status" value="1"/>
</dbReference>
<evidence type="ECO:0000313" key="14">
    <source>
        <dbReference type="EMBL" id="CAG8469235.1"/>
    </source>
</evidence>
<dbReference type="GO" id="GO:0005524">
    <property type="term" value="F:ATP binding"/>
    <property type="evidence" value="ECO:0007669"/>
    <property type="project" value="UniProtKB-UniRule"/>
</dbReference>
<dbReference type="InterPro" id="IPR059182">
    <property type="entry name" value="Khc_C"/>
</dbReference>
<feature type="compositionally biased region" description="Basic and acidic residues" evidence="12">
    <location>
        <begin position="705"/>
        <end position="722"/>
    </location>
</feature>
<dbReference type="GO" id="GO:0090307">
    <property type="term" value="P:mitotic spindle assembly"/>
    <property type="evidence" value="ECO:0007669"/>
    <property type="project" value="TreeGrafter"/>
</dbReference>
<dbReference type="GO" id="GO:0008017">
    <property type="term" value="F:microtubule binding"/>
    <property type="evidence" value="ECO:0007669"/>
    <property type="project" value="InterPro"/>
</dbReference>
<keyword evidence="4 9" id="KW-0547">Nucleotide-binding</keyword>
<comment type="caution">
    <text evidence="14">The sequence shown here is derived from an EMBL/GenBank/DDBJ whole genome shotgun (WGS) entry which is preliminary data.</text>
</comment>
<evidence type="ECO:0000256" key="7">
    <source>
        <dbReference type="ARBA" id="ARBA00023175"/>
    </source>
</evidence>
<dbReference type="InterPro" id="IPR027417">
    <property type="entry name" value="P-loop_NTPase"/>
</dbReference>
<dbReference type="GO" id="GO:0051231">
    <property type="term" value="P:spindle elongation"/>
    <property type="evidence" value="ECO:0007669"/>
    <property type="project" value="TreeGrafter"/>
</dbReference>
<keyword evidence="15" id="KW-1185">Reference proteome</keyword>
<dbReference type="Proteomes" id="UP000789405">
    <property type="component" value="Unassembled WGS sequence"/>
</dbReference>
<dbReference type="PROSITE" id="PS00411">
    <property type="entry name" value="KINESIN_MOTOR_1"/>
    <property type="match status" value="1"/>
</dbReference>
<keyword evidence="8" id="KW-0206">Cytoskeleton</keyword>
<evidence type="ECO:0000256" key="12">
    <source>
        <dbReference type="SAM" id="MobiDB-lite"/>
    </source>
</evidence>
<organism evidence="14 15">
    <name type="scientific">Dentiscutata erythropus</name>
    <dbReference type="NCBI Taxonomy" id="1348616"/>
    <lineage>
        <taxon>Eukaryota</taxon>
        <taxon>Fungi</taxon>
        <taxon>Fungi incertae sedis</taxon>
        <taxon>Mucoromycota</taxon>
        <taxon>Glomeromycotina</taxon>
        <taxon>Glomeromycetes</taxon>
        <taxon>Diversisporales</taxon>
        <taxon>Gigasporaceae</taxon>
        <taxon>Dentiscutata</taxon>
    </lineage>
</organism>
<feature type="region of interest" description="Disordered" evidence="12">
    <location>
        <begin position="702"/>
        <end position="722"/>
    </location>
</feature>
<keyword evidence="2" id="KW-0963">Cytoplasm</keyword>
<proteinExistence type="inferred from homology"/>
<dbReference type="InterPro" id="IPR019821">
    <property type="entry name" value="Kinesin_motor_CS"/>
</dbReference>
<accession>A0A9N8Z2P6</accession>
<dbReference type="InterPro" id="IPR001752">
    <property type="entry name" value="Kinesin_motor_dom"/>
</dbReference>
<name>A0A9N8Z2P6_9GLOM</name>
<dbReference type="EMBL" id="CAJVPY010000379">
    <property type="protein sequence ID" value="CAG8469235.1"/>
    <property type="molecule type" value="Genomic_DNA"/>
</dbReference>
<comment type="subcellular location">
    <subcellularLocation>
        <location evidence="1">Cytoplasm</location>
        <location evidence="1">Cytoskeleton</location>
    </subcellularLocation>
</comment>
<keyword evidence="6 11" id="KW-0175">Coiled coil</keyword>
<dbReference type="GO" id="GO:0005876">
    <property type="term" value="C:spindle microtubule"/>
    <property type="evidence" value="ECO:0007669"/>
    <property type="project" value="TreeGrafter"/>
</dbReference>